<accession>A0A1U9JST8</accession>
<feature type="transmembrane region" description="Helical" evidence="5">
    <location>
        <begin position="74"/>
        <end position="92"/>
    </location>
</feature>
<feature type="transmembrane region" description="Helical" evidence="5">
    <location>
        <begin position="47"/>
        <end position="68"/>
    </location>
</feature>
<organism evidence="6 7">
    <name type="scientific">Candidatus Tokpelaia hoelldobleri</name>
    <dbReference type="NCBI Taxonomy" id="1902579"/>
    <lineage>
        <taxon>Bacteria</taxon>
        <taxon>Pseudomonadati</taxon>
        <taxon>Pseudomonadota</taxon>
        <taxon>Alphaproteobacteria</taxon>
        <taxon>Hyphomicrobiales</taxon>
        <taxon>Candidatus Tokpelaia</taxon>
    </lineage>
</organism>
<evidence type="ECO:0000256" key="4">
    <source>
        <dbReference type="ARBA" id="ARBA00023136"/>
    </source>
</evidence>
<reference evidence="6 7" key="1">
    <citation type="journal article" date="2010" name="Science">
        <title>Genomic comparison of the ants Camponotus floridanus and Harpegnathos saltator.</title>
        <authorList>
            <person name="Bonasio R."/>
            <person name="Zhang G."/>
            <person name="Ye C."/>
            <person name="Mutti N.S."/>
            <person name="Fang X."/>
            <person name="Qin N."/>
            <person name="Donahue G."/>
            <person name="Yang P."/>
            <person name="Li Q."/>
            <person name="Li C."/>
            <person name="Zhang P."/>
            <person name="Huang Z."/>
            <person name="Berger S.L."/>
            <person name="Reinberg D."/>
            <person name="Wang J."/>
            <person name="Liebig J."/>
        </authorList>
    </citation>
    <scope>NUCLEOTIDE SEQUENCE [LARGE SCALE GENOMIC DNA]</scope>
    <source>
        <strain evidence="6 7">Hsal</strain>
    </source>
</reference>
<keyword evidence="4 5" id="KW-0472">Membrane</keyword>
<feature type="transmembrane region" description="Helical" evidence="5">
    <location>
        <begin position="191"/>
        <end position="209"/>
    </location>
</feature>
<dbReference type="InterPro" id="IPR007300">
    <property type="entry name" value="CidB/LrgB"/>
</dbReference>
<dbReference type="KEGG" id="thd:BHV28_02060"/>
<evidence type="ECO:0000313" key="7">
    <source>
        <dbReference type="Proteomes" id="UP000188912"/>
    </source>
</evidence>
<gene>
    <name evidence="6" type="primary">lrgB</name>
    <name evidence="6" type="ORF">BHV28_02060</name>
</gene>
<name>A0A1U9JST8_9HYPH</name>
<evidence type="ECO:0000256" key="1">
    <source>
        <dbReference type="ARBA" id="ARBA00004141"/>
    </source>
</evidence>
<dbReference type="GO" id="GO:0016020">
    <property type="term" value="C:membrane"/>
    <property type="evidence" value="ECO:0007669"/>
    <property type="project" value="UniProtKB-SubCell"/>
</dbReference>
<keyword evidence="2 5" id="KW-0812">Transmembrane</keyword>
<dbReference type="Proteomes" id="UP000188912">
    <property type="component" value="Chromosome"/>
</dbReference>
<comment type="subcellular location">
    <subcellularLocation>
        <location evidence="1">Membrane</location>
        <topology evidence="1">Multi-pass membrane protein</topology>
    </subcellularLocation>
</comment>
<dbReference type="EMBL" id="CP017315">
    <property type="protein sequence ID" value="AQS40928.1"/>
    <property type="molecule type" value="Genomic_DNA"/>
</dbReference>
<feature type="transmembrane region" description="Helical" evidence="5">
    <location>
        <begin position="157"/>
        <end position="179"/>
    </location>
</feature>
<dbReference type="PANTHER" id="PTHR30249:SF0">
    <property type="entry name" value="PLASTIDAL GLYCOLATE_GLYCERATE TRANSLOCATOR 1, CHLOROPLASTIC"/>
    <property type="match status" value="1"/>
</dbReference>
<feature type="transmembrane region" description="Helical" evidence="5">
    <location>
        <begin position="18"/>
        <end position="35"/>
    </location>
</feature>
<dbReference type="Pfam" id="PF04172">
    <property type="entry name" value="LrgB"/>
    <property type="match status" value="1"/>
</dbReference>
<evidence type="ECO:0000256" key="3">
    <source>
        <dbReference type="ARBA" id="ARBA00022989"/>
    </source>
</evidence>
<reference evidence="6 7" key="2">
    <citation type="journal article" date="2016" name="Sci. Rep.">
        <title>The genome of Rhizobiales bacteria in predatory ants reveals urease gene functions but no genes for nitrogen fixation.</title>
        <authorList>
            <person name="Neuvonen M.M."/>
            <person name="Tamarit D."/>
            <person name="Naslund K."/>
            <person name="Liebig J."/>
            <person name="Feldhaar H."/>
            <person name="Moran N.A."/>
            <person name="Guy L."/>
            <person name="Andersson S.G."/>
        </authorList>
    </citation>
    <scope>NUCLEOTIDE SEQUENCE [LARGE SCALE GENOMIC DNA]</scope>
    <source>
        <strain evidence="6 7">Hsal</strain>
    </source>
</reference>
<protein>
    <submittedName>
        <fullName evidence="6">LrgB family protein</fullName>
    </submittedName>
</protein>
<dbReference type="PANTHER" id="PTHR30249">
    <property type="entry name" value="PUTATIVE SEROTONIN TRANSPORTER"/>
    <property type="match status" value="1"/>
</dbReference>
<proteinExistence type="predicted"/>
<evidence type="ECO:0000313" key="6">
    <source>
        <dbReference type="EMBL" id="AQS40928.1"/>
    </source>
</evidence>
<dbReference type="AlphaFoldDB" id="A0A1U9JST8"/>
<sequence length="236" mass="24821">MTEGTPDNLWYFLLHSKLFWLSCTLLAWQFSLWVSRRFAGNPLCNPILLSVVLVGGFLLLTGVDYATYFSGAKFIAFLLGPATVALGIPLYQEFPLVRQNLVPMTCALVAGSVAAIASVLLLGYIFGFTPGIIIALAPKSVTTAVAMAIADSLHGDAALTAIFVILTGICGAIAVTPLMKLLRIRDPQAQGFAAGLAAHGIGTAHIFTVSPIAGLFAGVAMGFNAILTALIIHLFV</sequence>
<feature type="transmembrane region" description="Helical" evidence="5">
    <location>
        <begin position="104"/>
        <end position="137"/>
    </location>
</feature>
<evidence type="ECO:0000256" key="2">
    <source>
        <dbReference type="ARBA" id="ARBA00022692"/>
    </source>
</evidence>
<keyword evidence="7" id="KW-1185">Reference proteome</keyword>
<feature type="transmembrane region" description="Helical" evidence="5">
    <location>
        <begin position="215"/>
        <end position="235"/>
    </location>
</feature>
<keyword evidence="3 5" id="KW-1133">Transmembrane helix</keyword>
<evidence type="ECO:0000256" key="5">
    <source>
        <dbReference type="SAM" id="Phobius"/>
    </source>
</evidence>